<feature type="transmembrane region" description="Helical" evidence="1">
    <location>
        <begin position="12"/>
        <end position="34"/>
    </location>
</feature>
<organism evidence="2 3">
    <name type="scientific">Natronoarchaeum philippinense</name>
    <dbReference type="NCBI Taxonomy" id="558529"/>
    <lineage>
        <taxon>Archaea</taxon>
        <taxon>Methanobacteriati</taxon>
        <taxon>Methanobacteriota</taxon>
        <taxon>Stenosarchaea group</taxon>
        <taxon>Halobacteria</taxon>
        <taxon>Halobacteriales</taxon>
        <taxon>Natronoarchaeaceae</taxon>
    </lineage>
</organism>
<evidence type="ECO:0000256" key="1">
    <source>
        <dbReference type="SAM" id="Phobius"/>
    </source>
</evidence>
<dbReference type="Proteomes" id="UP000219453">
    <property type="component" value="Unassembled WGS sequence"/>
</dbReference>
<keyword evidence="3" id="KW-1185">Reference proteome</keyword>
<feature type="transmembrane region" description="Helical" evidence="1">
    <location>
        <begin position="40"/>
        <end position="60"/>
    </location>
</feature>
<sequence length="73" mass="7834">MATRNSRPEVPTWLAGLILVAVVAASGYVFVFGGEPRTPMLALFGAVGTGISLFTLWLFYRFVVAVETIADAQ</sequence>
<dbReference type="OrthoDB" id="385014at2157"/>
<keyword evidence="1" id="KW-0472">Membrane</keyword>
<name>A0A285N5C7_NATPI</name>
<evidence type="ECO:0000313" key="3">
    <source>
        <dbReference type="Proteomes" id="UP000219453"/>
    </source>
</evidence>
<reference evidence="3" key="1">
    <citation type="submission" date="2017-09" db="EMBL/GenBank/DDBJ databases">
        <authorList>
            <person name="Varghese N."/>
            <person name="Submissions S."/>
        </authorList>
    </citation>
    <scope>NUCLEOTIDE SEQUENCE [LARGE SCALE GENOMIC DNA]</scope>
    <source>
        <strain evidence="3">DSM 27208</strain>
    </source>
</reference>
<evidence type="ECO:0000313" key="2">
    <source>
        <dbReference type="EMBL" id="SNZ04057.1"/>
    </source>
</evidence>
<dbReference type="InterPro" id="IPR058379">
    <property type="entry name" value="DUF8066"/>
</dbReference>
<proteinExistence type="predicted"/>
<protein>
    <submittedName>
        <fullName evidence="2">Uncharacterized protein</fullName>
    </submittedName>
</protein>
<keyword evidence="1" id="KW-1133">Transmembrane helix</keyword>
<dbReference type="RefSeq" id="WP_143824890.1">
    <property type="nucleotide sequence ID" value="NZ_OBEJ01000001.1"/>
</dbReference>
<dbReference type="Pfam" id="PF26262">
    <property type="entry name" value="DUF8066"/>
    <property type="match status" value="1"/>
</dbReference>
<dbReference type="EMBL" id="OBEJ01000001">
    <property type="protein sequence ID" value="SNZ04057.1"/>
    <property type="molecule type" value="Genomic_DNA"/>
</dbReference>
<accession>A0A285N5C7</accession>
<keyword evidence="1" id="KW-0812">Transmembrane</keyword>
<dbReference type="AlphaFoldDB" id="A0A285N5C7"/>
<gene>
    <name evidence="2" type="ORF">SAMN06269185_0438</name>
</gene>